<gene>
    <name evidence="2" type="ORF">A2U01_0099999</name>
</gene>
<organism evidence="2 3">
    <name type="scientific">Trifolium medium</name>
    <dbReference type="NCBI Taxonomy" id="97028"/>
    <lineage>
        <taxon>Eukaryota</taxon>
        <taxon>Viridiplantae</taxon>
        <taxon>Streptophyta</taxon>
        <taxon>Embryophyta</taxon>
        <taxon>Tracheophyta</taxon>
        <taxon>Spermatophyta</taxon>
        <taxon>Magnoliopsida</taxon>
        <taxon>eudicotyledons</taxon>
        <taxon>Gunneridae</taxon>
        <taxon>Pentapetalae</taxon>
        <taxon>rosids</taxon>
        <taxon>fabids</taxon>
        <taxon>Fabales</taxon>
        <taxon>Fabaceae</taxon>
        <taxon>Papilionoideae</taxon>
        <taxon>50 kb inversion clade</taxon>
        <taxon>NPAAA clade</taxon>
        <taxon>Hologalegina</taxon>
        <taxon>IRL clade</taxon>
        <taxon>Trifolieae</taxon>
        <taxon>Trifolium</taxon>
    </lineage>
</organism>
<sequence>KLKSKAKLGQEKEEEHEQERREELGFDHF</sequence>
<evidence type="ECO:0000256" key="1">
    <source>
        <dbReference type="SAM" id="MobiDB-lite"/>
    </source>
</evidence>
<comment type="caution">
    <text evidence="2">The sequence shown here is derived from an EMBL/GenBank/DDBJ whole genome shotgun (WGS) entry which is preliminary data.</text>
</comment>
<dbReference type="EMBL" id="LXQA010957515">
    <property type="protein sequence ID" value="MCI78728.1"/>
    <property type="molecule type" value="Genomic_DNA"/>
</dbReference>
<reference evidence="2 3" key="1">
    <citation type="journal article" date="2018" name="Front. Plant Sci.">
        <title>Red Clover (Trifolium pratense) and Zigzag Clover (T. medium) - A Picture of Genomic Similarities and Differences.</title>
        <authorList>
            <person name="Dluhosova J."/>
            <person name="Istvanek J."/>
            <person name="Nedelnik J."/>
            <person name="Repkova J."/>
        </authorList>
    </citation>
    <scope>NUCLEOTIDE SEQUENCE [LARGE SCALE GENOMIC DNA]</scope>
    <source>
        <strain evidence="3">cv. 10/8</strain>
        <tissue evidence="2">Leaf</tissue>
    </source>
</reference>
<protein>
    <submittedName>
        <fullName evidence="2">Uncharacterized protein</fullName>
    </submittedName>
</protein>
<evidence type="ECO:0000313" key="3">
    <source>
        <dbReference type="Proteomes" id="UP000265520"/>
    </source>
</evidence>
<accession>A0A392URS4</accession>
<dbReference type="Proteomes" id="UP000265520">
    <property type="component" value="Unassembled WGS sequence"/>
</dbReference>
<evidence type="ECO:0000313" key="2">
    <source>
        <dbReference type="EMBL" id="MCI78728.1"/>
    </source>
</evidence>
<dbReference type="AlphaFoldDB" id="A0A392URS4"/>
<keyword evidence="3" id="KW-1185">Reference proteome</keyword>
<feature type="region of interest" description="Disordered" evidence="1">
    <location>
        <begin position="1"/>
        <end position="29"/>
    </location>
</feature>
<feature type="compositionally biased region" description="Basic and acidic residues" evidence="1">
    <location>
        <begin position="8"/>
        <end position="29"/>
    </location>
</feature>
<proteinExistence type="predicted"/>
<name>A0A392URS4_9FABA</name>
<feature type="non-terminal residue" evidence="2">
    <location>
        <position position="1"/>
    </location>
</feature>